<dbReference type="CDD" id="cd20513">
    <property type="entry name" value="CYCLIN_CCNC_rpt1"/>
    <property type="match status" value="1"/>
</dbReference>
<dbReference type="SMART" id="SM00385">
    <property type="entry name" value="CYCLIN"/>
    <property type="match status" value="1"/>
</dbReference>
<evidence type="ECO:0000313" key="12">
    <source>
        <dbReference type="EMBL" id="RHZ72547.1"/>
    </source>
</evidence>
<keyword evidence="3" id="KW-0678">Repressor</keyword>
<accession>A0A397ICK8</accession>
<dbReference type="GO" id="GO:0005634">
    <property type="term" value="C:nucleus"/>
    <property type="evidence" value="ECO:0007669"/>
    <property type="project" value="UniProtKB-SubCell"/>
</dbReference>
<keyword evidence="8" id="KW-0539">Nucleus</keyword>
<evidence type="ECO:0000256" key="8">
    <source>
        <dbReference type="ARBA" id="ARBA00023242"/>
    </source>
</evidence>
<evidence type="ECO:0000256" key="5">
    <source>
        <dbReference type="ARBA" id="ARBA00023127"/>
    </source>
</evidence>
<evidence type="ECO:0000256" key="7">
    <source>
        <dbReference type="ARBA" id="ARBA00023163"/>
    </source>
</evidence>
<comment type="caution">
    <text evidence="12">The sequence shown here is derived from an EMBL/GenBank/DDBJ whole genome shotgun (WGS) entry which is preliminary data.</text>
</comment>
<reference evidence="12 13" key="1">
    <citation type="submission" date="2018-08" db="EMBL/GenBank/DDBJ databases">
        <title>Genome and evolution of the arbuscular mycorrhizal fungus Diversispora epigaea (formerly Glomus versiforme) and its bacterial endosymbionts.</title>
        <authorList>
            <person name="Sun X."/>
            <person name="Fei Z."/>
            <person name="Harrison M."/>
        </authorList>
    </citation>
    <scope>NUCLEOTIDE SEQUENCE [LARGE SCALE GENOMIC DNA]</scope>
    <source>
        <strain evidence="12 13">IT104</strain>
    </source>
</reference>
<evidence type="ECO:0000313" key="13">
    <source>
        <dbReference type="Proteomes" id="UP000266861"/>
    </source>
</evidence>
<dbReference type="Gene3D" id="1.10.472.10">
    <property type="entry name" value="Cyclin-like"/>
    <property type="match status" value="2"/>
</dbReference>
<evidence type="ECO:0000259" key="11">
    <source>
        <dbReference type="SMART" id="SM00385"/>
    </source>
</evidence>
<evidence type="ECO:0000256" key="1">
    <source>
        <dbReference type="ARBA" id="ARBA00004123"/>
    </source>
</evidence>
<comment type="similarity">
    <text evidence="2">Belongs to the cyclin family. Cyclin C subfamily.</text>
</comment>
<dbReference type="Proteomes" id="UP000266861">
    <property type="component" value="Unassembled WGS sequence"/>
</dbReference>
<dbReference type="GO" id="GO:0006357">
    <property type="term" value="P:regulation of transcription by RNA polymerase II"/>
    <property type="evidence" value="ECO:0007669"/>
    <property type="project" value="InterPro"/>
</dbReference>
<gene>
    <name evidence="12" type="ORF">Glove_242g132</name>
</gene>
<evidence type="ECO:0000256" key="6">
    <source>
        <dbReference type="ARBA" id="ARBA00023159"/>
    </source>
</evidence>
<dbReference type="InterPro" id="IPR006671">
    <property type="entry name" value="Cyclin_N"/>
</dbReference>
<dbReference type="Pfam" id="PF16899">
    <property type="entry name" value="Cyclin_C_2"/>
    <property type="match status" value="1"/>
</dbReference>
<evidence type="ECO:0000256" key="2">
    <source>
        <dbReference type="ARBA" id="ARBA00008638"/>
    </source>
</evidence>
<dbReference type="SUPFAM" id="SSF47954">
    <property type="entry name" value="Cyclin-like"/>
    <property type="match status" value="2"/>
</dbReference>
<dbReference type="EMBL" id="PQFF01000224">
    <property type="protein sequence ID" value="RHZ72547.1"/>
    <property type="molecule type" value="Genomic_DNA"/>
</dbReference>
<dbReference type="PIRSF" id="PIRSF028758">
    <property type="entry name" value="Cyclin, C/H/G types"/>
    <property type="match status" value="1"/>
</dbReference>
<protein>
    <recommendedName>
        <fullName evidence="11">Cyclin-like domain-containing protein</fullName>
    </recommendedName>
</protein>
<keyword evidence="4" id="KW-0805">Transcription regulation</keyword>
<sequence length="345" mass="38508">MAANFWASTHGTHWLLNRQQLINSRKDDLKHINEQELTKVNIWFAKIITDLGKNLQVRQIIIATAITYFKRFYTKNSYRGTEPYLVAATCMYLACKIEESPHHIKTVISEMKKLTEGKGGFPYENQKVAEMEFYLMEELDFKMIVFHPYRALATLAQDLGTKNEDVQNAWWVLNDTYRTDMCLLYPPHVIAAAALYLPIALKGENNRYGDNNNNNNDNDNNNNNNNSSSLSGGSNNNLKGGGVVGGGVGGEVGGGAGGVVTRGAKKGQVAAAAAAAAANNGSNIVNSNNNNETSKIEDIREWFALLNVDLEQITDIVQEIISLYELWTEYNEEKPQEILQRLLKK</sequence>
<organism evidence="12 13">
    <name type="scientific">Diversispora epigaea</name>
    <dbReference type="NCBI Taxonomy" id="1348612"/>
    <lineage>
        <taxon>Eukaryota</taxon>
        <taxon>Fungi</taxon>
        <taxon>Fungi incertae sedis</taxon>
        <taxon>Mucoromycota</taxon>
        <taxon>Glomeromycotina</taxon>
        <taxon>Glomeromycetes</taxon>
        <taxon>Diversisporales</taxon>
        <taxon>Diversisporaceae</taxon>
        <taxon>Diversispora</taxon>
    </lineage>
</organism>
<proteinExistence type="inferred from homology"/>
<dbReference type="FunFam" id="1.10.472.10:FF:000076">
    <property type="entry name" value="RNA polymerase II holoenzyme cyclin-like subunit"/>
    <property type="match status" value="1"/>
</dbReference>
<keyword evidence="13" id="KW-1185">Reference proteome</keyword>
<feature type="domain" description="Cyclin-like" evidence="11">
    <location>
        <begin position="46"/>
        <end position="137"/>
    </location>
</feature>
<dbReference type="GO" id="GO:0016538">
    <property type="term" value="F:cyclin-dependent protein serine/threonine kinase regulator activity"/>
    <property type="evidence" value="ECO:0007669"/>
    <property type="project" value="InterPro"/>
</dbReference>
<evidence type="ECO:0000256" key="4">
    <source>
        <dbReference type="ARBA" id="ARBA00023015"/>
    </source>
</evidence>
<evidence type="ECO:0000256" key="10">
    <source>
        <dbReference type="SAM" id="MobiDB-lite"/>
    </source>
</evidence>
<evidence type="ECO:0000256" key="9">
    <source>
        <dbReference type="RuleBase" id="RU000383"/>
    </source>
</evidence>
<dbReference type="InterPro" id="IPR031658">
    <property type="entry name" value="Cyclin_C_2"/>
</dbReference>
<feature type="region of interest" description="Disordered" evidence="10">
    <location>
        <begin position="208"/>
        <end position="236"/>
    </location>
</feature>
<comment type="subcellular location">
    <subcellularLocation>
        <location evidence="1">Nucleus</location>
    </subcellularLocation>
</comment>
<dbReference type="AlphaFoldDB" id="A0A397ICK8"/>
<keyword evidence="6" id="KW-0010">Activator</keyword>
<dbReference type="PANTHER" id="PTHR10026">
    <property type="entry name" value="CYCLIN"/>
    <property type="match status" value="1"/>
</dbReference>
<dbReference type="InterPro" id="IPR043198">
    <property type="entry name" value="Cyclin/Ssn8"/>
</dbReference>
<name>A0A397ICK8_9GLOM</name>
<dbReference type="InterPro" id="IPR036915">
    <property type="entry name" value="Cyclin-like_sf"/>
</dbReference>
<dbReference type="OrthoDB" id="10266018at2759"/>
<keyword evidence="7" id="KW-0804">Transcription</keyword>
<keyword evidence="5 9" id="KW-0195">Cyclin</keyword>
<dbReference type="InterPro" id="IPR013763">
    <property type="entry name" value="Cyclin-like_dom"/>
</dbReference>
<evidence type="ECO:0000256" key="3">
    <source>
        <dbReference type="ARBA" id="ARBA00022491"/>
    </source>
</evidence>
<dbReference type="STRING" id="1348612.A0A397ICK8"/>
<dbReference type="Pfam" id="PF00134">
    <property type="entry name" value="Cyclin_N"/>
    <property type="match status" value="1"/>
</dbReference>